<accession>A0A5E6ZEQ7</accession>
<protein>
    <submittedName>
        <fullName evidence="1">Uncharacterized protein</fullName>
    </submittedName>
</protein>
<evidence type="ECO:0000313" key="2">
    <source>
        <dbReference type="Proteomes" id="UP000326437"/>
    </source>
</evidence>
<name>A0A5E6ZEQ7_PSEFL</name>
<proteinExistence type="predicted"/>
<sequence>MRGAVEHTDLAGRVQSQEALAALLGSDFNNRRRAHLEAADMFEALLAIRVASHEPLAQAALGITKNQRDTAHQLCAGGDLGGCVIHQLVATVEAFVAQAEDIGLGAIIDHIQPLLTRVDIQRFDLRGHLRQVDTGLGVGDLVGHHVFFAGQ</sequence>
<evidence type="ECO:0000313" key="1">
    <source>
        <dbReference type="EMBL" id="VVN64255.1"/>
    </source>
</evidence>
<dbReference type="Proteomes" id="UP000326437">
    <property type="component" value="Unassembled WGS sequence"/>
</dbReference>
<dbReference type="AlphaFoldDB" id="A0A5E6ZEQ7"/>
<reference evidence="1 2" key="1">
    <citation type="submission" date="2019-09" db="EMBL/GenBank/DDBJ databases">
        <authorList>
            <person name="Chandra G."/>
            <person name="Truman W A."/>
        </authorList>
    </citation>
    <scope>NUCLEOTIDE SEQUENCE [LARGE SCALE GENOMIC DNA]</scope>
    <source>
        <strain evidence="1">PS685</strain>
    </source>
</reference>
<gene>
    <name evidence="1" type="ORF">PS685_04581</name>
</gene>
<dbReference type="EMBL" id="CABVHO010000102">
    <property type="protein sequence ID" value="VVN64255.1"/>
    <property type="molecule type" value="Genomic_DNA"/>
</dbReference>
<organism evidence="1 2">
    <name type="scientific">Pseudomonas fluorescens</name>
    <dbReference type="NCBI Taxonomy" id="294"/>
    <lineage>
        <taxon>Bacteria</taxon>
        <taxon>Pseudomonadati</taxon>
        <taxon>Pseudomonadota</taxon>
        <taxon>Gammaproteobacteria</taxon>
        <taxon>Pseudomonadales</taxon>
        <taxon>Pseudomonadaceae</taxon>
        <taxon>Pseudomonas</taxon>
    </lineage>
</organism>